<dbReference type="InParanoid" id="A0A2H3CET8"/>
<dbReference type="EMBL" id="KZ293728">
    <property type="protein sequence ID" value="PBK81581.1"/>
    <property type="molecule type" value="Genomic_DNA"/>
</dbReference>
<proteinExistence type="predicted"/>
<keyword evidence="2" id="KW-1185">Reference proteome</keyword>
<protein>
    <submittedName>
        <fullName evidence="1">Uncharacterized protein</fullName>
    </submittedName>
</protein>
<dbReference type="Proteomes" id="UP000217790">
    <property type="component" value="Unassembled WGS sequence"/>
</dbReference>
<dbReference type="STRING" id="47427.A0A2H3CET8"/>
<reference evidence="2" key="1">
    <citation type="journal article" date="2017" name="Nat. Ecol. Evol.">
        <title>Genome expansion and lineage-specific genetic innovations in the forest pathogenic fungi Armillaria.</title>
        <authorList>
            <person name="Sipos G."/>
            <person name="Prasanna A.N."/>
            <person name="Walter M.C."/>
            <person name="O'Connor E."/>
            <person name="Balint B."/>
            <person name="Krizsan K."/>
            <person name="Kiss B."/>
            <person name="Hess J."/>
            <person name="Varga T."/>
            <person name="Slot J."/>
            <person name="Riley R."/>
            <person name="Boka B."/>
            <person name="Rigling D."/>
            <person name="Barry K."/>
            <person name="Lee J."/>
            <person name="Mihaltcheva S."/>
            <person name="LaButti K."/>
            <person name="Lipzen A."/>
            <person name="Waldron R."/>
            <person name="Moloney N.M."/>
            <person name="Sperisen C."/>
            <person name="Kredics L."/>
            <person name="Vagvoelgyi C."/>
            <person name="Patrignani A."/>
            <person name="Fitzpatrick D."/>
            <person name="Nagy I."/>
            <person name="Doyle S."/>
            <person name="Anderson J.B."/>
            <person name="Grigoriev I.V."/>
            <person name="Gueldener U."/>
            <person name="Muensterkoetter M."/>
            <person name="Nagy L.G."/>
        </authorList>
    </citation>
    <scope>NUCLEOTIDE SEQUENCE [LARGE SCALE GENOMIC DNA]</scope>
    <source>
        <strain evidence="2">Ar21-2</strain>
    </source>
</reference>
<evidence type="ECO:0000313" key="2">
    <source>
        <dbReference type="Proteomes" id="UP000217790"/>
    </source>
</evidence>
<dbReference type="AlphaFoldDB" id="A0A2H3CET8"/>
<organism evidence="1 2">
    <name type="scientific">Armillaria gallica</name>
    <name type="common">Bulbous honey fungus</name>
    <name type="synonym">Armillaria bulbosa</name>
    <dbReference type="NCBI Taxonomy" id="47427"/>
    <lineage>
        <taxon>Eukaryota</taxon>
        <taxon>Fungi</taxon>
        <taxon>Dikarya</taxon>
        <taxon>Basidiomycota</taxon>
        <taxon>Agaricomycotina</taxon>
        <taxon>Agaricomycetes</taxon>
        <taxon>Agaricomycetidae</taxon>
        <taxon>Agaricales</taxon>
        <taxon>Marasmiineae</taxon>
        <taxon>Physalacriaceae</taxon>
        <taxon>Armillaria</taxon>
    </lineage>
</organism>
<sequence length="98" mass="11297">ALYTGLPEHAQFDGGDIPIICVHWDKELVDAAIYYWVDLSANRWIKEERENSFCQVAAKVHGRNPCFYQVDLLAMFHHSSSFRKYARAVSTGYFSSYS</sequence>
<feature type="non-terminal residue" evidence="1">
    <location>
        <position position="1"/>
    </location>
</feature>
<accession>A0A2H3CET8</accession>
<gene>
    <name evidence="1" type="ORF">ARMGADRAFT_1020215</name>
</gene>
<name>A0A2H3CET8_ARMGA</name>
<evidence type="ECO:0000313" key="1">
    <source>
        <dbReference type="EMBL" id="PBK81581.1"/>
    </source>
</evidence>